<dbReference type="GO" id="GO:0016020">
    <property type="term" value="C:membrane"/>
    <property type="evidence" value="ECO:0007669"/>
    <property type="project" value="InterPro"/>
</dbReference>
<dbReference type="EMBL" id="RKMF01000004">
    <property type="protein sequence ID" value="ROZ63987.1"/>
    <property type="molecule type" value="Genomic_DNA"/>
</dbReference>
<evidence type="ECO:0000256" key="1">
    <source>
        <dbReference type="SAM" id="Phobius"/>
    </source>
</evidence>
<feature type="transmembrane region" description="Helical" evidence="1">
    <location>
        <begin position="6"/>
        <end position="25"/>
    </location>
</feature>
<comment type="caution">
    <text evidence="2">The sequence shown here is derived from an EMBL/GenBank/DDBJ whole genome shotgun (WGS) entry which is preliminary data.</text>
</comment>
<sequence length="97" mass="10713">MSIVLGILYLAIHLLVLIVLARFVLEMVTSWARNWRPRGAVLVLASVVYGVTDPVFKPLRRLIPPLQMGGIALDLSALILIFGLSLLQSLVRVAFYA</sequence>
<protein>
    <submittedName>
        <fullName evidence="2">YggT family protein</fullName>
    </submittedName>
</protein>
<evidence type="ECO:0000313" key="2">
    <source>
        <dbReference type="EMBL" id="ROZ63987.1"/>
    </source>
</evidence>
<keyword evidence="3" id="KW-1185">Reference proteome</keyword>
<dbReference type="RefSeq" id="WP_123824568.1">
    <property type="nucleotide sequence ID" value="NZ_RKMF01000004.1"/>
</dbReference>
<proteinExistence type="predicted"/>
<dbReference type="OrthoDB" id="3216131at2"/>
<feature type="transmembrane region" description="Helical" evidence="1">
    <location>
        <begin position="68"/>
        <end position="87"/>
    </location>
</feature>
<keyword evidence="1" id="KW-1133">Transmembrane helix</keyword>
<keyword evidence="1" id="KW-0472">Membrane</keyword>
<feature type="transmembrane region" description="Helical" evidence="1">
    <location>
        <begin position="37"/>
        <end position="56"/>
    </location>
</feature>
<dbReference type="Pfam" id="PF02325">
    <property type="entry name" value="CCB3_YggT"/>
    <property type="match status" value="1"/>
</dbReference>
<evidence type="ECO:0000313" key="3">
    <source>
        <dbReference type="Proteomes" id="UP000270616"/>
    </source>
</evidence>
<name>A0A3N3ZRN7_9MICC</name>
<dbReference type="Proteomes" id="UP000270616">
    <property type="component" value="Unassembled WGS sequence"/>
</dbReference>
<dbReference type="InterPro" id="IPR003425">
    <property type="entry name" value="CCB3/YggT"/>
</dbReference>
<dbReference type="AlphaFoldDB" id="A0A3N3ZRN7"/>
<keyword evidence="1" id="KW-0812">Transmembrane</keyword>
<reference evidence="2 3" key="1">
    <citation type="submission" date="2018-10" db="EMBL/GenBank/DDBJ databases">
        <title>Kocuria sp. M5W7-7, whole genome shotgun sequence.</title>
        <authorList>
            <person name="Tuo L."/>
        </authorList>
    </citation>
    <scope>NUCLEOTIDE SEQUENCE [LARGE SCALE GENOMIC DNA]</scope>
    <source>
        <strain evidence="2 3">M5W7-7</strain>
    </source>
</reference>
<gene>
    <name evidence="2" type="ORF">EDL96_04170</name>
</gene>
<organism evidence="2 3">
    <name type="scientific">Kocuria soli</name>
    <dbReference type="NCBI Taxonomy" id="2485125"/>
    <lineage>
        <taxon>Bacteria</taxon>
        <taxon>Bacillati</taxon>
        <taxon>Actinomycetota</taxon>
        <taxon>Actinomycetes</taxon>
        <taxon>Micrococcales</taxon>
        <taxon>Micrococcaceae</taxon>
        <taxon>Kocuria</taxon>
    </lineage>
</organism>
<accession>A0A3N3ZRN7</accession>